<accession>A0A9X2EB91</accession>
<gene>
    <name evidence="2" type="ORF">NDR86_26920</name>
</gene>
<dbReference type="Proteomes" id="UP001139157">
    <property type="component" value="Unassembled WGS sequence"/>
</dbReference>
<feature type="signal peptide" evidence="1">
    <location>
        <begin position="1"/>
        <end position="26"/>
    </location>
</feature>
<sequence length="477" mass="52400">MFTMRKRRHRHGFALTAVAVAQVALAAIATASPECPCAPDGPGAAPAGFVSDNPDMYTGPVDPLLPFPIPPTAPEFDPFYHPPAERFVDLKPGQIIAARKVNLAGWGVFGPLDVDAWQLSFRSNNSRGVPIPAVTTVVRPKIGPNAPDRKLFSFQVPEDSLAEHCAPSYNFQLASVPANYMGQIEPFAEFIQPFQQALRQGWDINIPDFQGPYSAFAAGPLSGQITLDSIRAAENFYPLDLNGRHTPVTMQGHLGGAIPTQFAAELRQSYAPDLNIVGAAVGGPPTDLEGMINYHINDGASPTMFDGLIGLSREYPELDDYLNKNLDGFGQVMRAWHSTWCMGWSNTIVPIQNVQGSLPPNFFQEPLVRRILDENRMGNTMPDMPMYYYTPFLDWVVPVRMPNELVDNYCRENPDASIHYVRDHASESITLPYFAQPSVDRWLTERMDGIPAQRGCTTVDVATMATPNNASAEHGGN</sequence>
<dbReference type="Gene3D" id="1.10.260.130">
    <property type="match status" value="1"/>
</dbReference>
<dbReference type="PANTHER" id="PTHR34853">
    <property type="match status" value="1"/>
</dbReference>
<keyword evidence="1" id="KW-0732">Signal</keyword>
<evidence type="ECO:0000256" key="1">
    <source>
        <dbReference type="SAM" id="SignalP"/>
    </source>
</evidence>
<dbReference type="GO" id="GO:0016042">
    <property type="term" value="P:lipid catabolic process"/>
    <property type="evidence" value="ECO:0007669"/>
    <property type="project" value="InterPro"/>
</dbReference>
<dbReference type="GO" id="GO:0004806">
    <property type="term" value="F:triacylglycerol lipase activity"/>
    <property type="evidence" value="ECO:0007669"/>
    <property type="project" value="InterPro"/>
</dbReference>
<name>A0A9X2EB91_9NOCA</name>
<organism evidence="2 3">
    <name type="scientific">Nocardia pulmonis</name>
    <dbReference type="NCBI Taxonomy" id="2951408"/>
    <lineage>
        <taxon>Bacteria</taxon>
        <taxon>Bacillati</taxon>
        <taxon>Actinomycetota</taxon>
        <taxon>Actinomycetes</taxon>
        <taxon>Mycobacteriales</taxon>
        <taxon>Nocardiaceae</taxon>
        <taxon>Nocardia</taxon>
    </lineage>
</organism>
<proteinExistence type="predicted"/>
<keyword evidence="3" id="KW-1185">Reference proteome</keyword>
<dbReference type="AlphaFoldDB" id="A0A9X2EB91"/>
<dbReference type="InterPro" id="IPR029058">
    <property type="entry name" value="AB_hydrolase_fold"/>
</dbReference>
<dbReference type="InterPro" id="IPR005152">
    <property type="entry name" value="Lipase_secreted"/>
</dbReference>
<dbReference type="EMBL" id="JAMRXG010000013">
    <property type="protein sequence ID" value="MCM6777126.1"/>
    <property type="molecule type" value="Genomic_DNA"/>
</dbReference>
<dbReference type="RefSeq" id="WP_251915910.1">
    <property type="nucleotide sequence ID" value="NZ_JAMRXG010000013.1"/>
</dbReference>
<feature type="chain" id="PRO_5040888371" evidence="1">
    <location>
        <begin position="27"/>
        <end position="477"/>
    </location>
</feature>
<reference evidence="2" key="1">
    <citation type="submission" date="2022-06" db="EMBL/GenBank/DDBJ databases">
        <title>Novel species in genus nocardia.</title>
        <authorList>
            <person name="Li F."/>
        </authorList>
    </citation>
    <scope>NUCLEOTIDE SEQUENCE</scope>
    <source>
        <strain evidence="2">CDC141</strain>
    </source>
</reference>
<protein>
    <submittedName>
        <fullName evidence="2">Lipase family protein</fullName>
    </submittedName>
</protein>
<dbReference type="Gene3D" id="3.40.50.1820">
    <property type="entry name" value="alpha/beta hydrolase"/>
    <property type="match status" value="1"/>
</dbReference>
<evidence type="ECO:0000313" key="3">
    <source>
        <dbReference type="Proteomes" id="UP001139157"/>
    </source>
</evidence>
<evidence type="ECO:0000313" key="2">
    <source>
        <dbReference type="EMBL" id="MCM6777126.1"/>
    </source>
</evidence>
<comment type="caution">
    <text evidence="2">The sequence shown here is derived from an EMBL/GenBank/DDBJ whole genome shotgun (WGS) entry which is preliminary data.</text>
</comment>
<dbReference type="PANTHER" id="PTHR34853:SF1">
    <property type="entry name" value="LIPASE 5"/>
    <property type="match status" value="1"/>
</dbReference>
<dbReference type="SUPFAM" id="SSF53474">
    <property type="entry name" value="alpha/beta-Hydrolases"/>
    <property type="match status" value="1"/>
</dbReference>
<dbReference type="Pfam" id="PF03583">
    <property type="entry name" value="LIP"/>
    <property type="match status" value="1"/>
</dbReference>